<dbReference type="EMBL" id="JYFQ01000070">
    <property type="protein sequence ID" value="KKZ13763.1"/>
    <property type="molecule type" value="Genomic_DNA"/>
</dbReference>
<accession>A0A0G8AXJ7</accession>
<reference evidence="1 2" key="2">
    <citation type="submission" date="2015-05" db="EMBL/GenBank/DDBJ databases">
        <title>Lifestyle Evolution in Cyanobacterial Symbionts of Sponges.</title>
        <authorList>
            <person name="Burgsdorf I."/>
            <person name="Slaby B.M."/>
            <person name="Handley K.M."/>
            <person name="Haber M."/>
            <person name="Blom J."/>
            <person name="Marshall C.W."/>
            <person name="Gilbert J.A."/>
            <person name="Hentschel U."/>
            <person name="Steindler L."/>
        </authorList>
    </citation>
    <scope>NUCLEOTIDE SEQUENCE [LARGE SCALE GENOMIC DNA]</scope>
    <source>
        <strain evidence="1">15L</strain>
    </source>
</reference>
<evidence type="ECO:0000313" key="1">
    <source>
        <dbReference type="EMBL" id="KKZ13763.1"/>
    </source>
</evidence>
<evidence type="ECO:0000313" key="2">
    <source>
        <dbReference type="Proteomes" id="UP000035037"/>
    </source>
</evidence>
<gene>
    <name evidence="1" type="ORF">TQ37_03525</name>
</gene>
<reference evidence="1 2" key="1">
    <citation type="submission" date="2015-02" db="EMBL/GenBank/DDBJ databases">
        <authorList>
            <person name="Slaby B."/>
            <person name="Hentschel U."/>
        </authorList>
    </citation>
    <scope>NUCLEOTIDE SEQUENCE [LARGE SCALE GENOMIC DNA]</scope>
    <source>
        <strain evidence="1">15L</strain>
    </source>
</reference>
<sequence>MAKYLISIVMKESIDQQHQLGCVASFGMYQFQEIFLADLLVSIFQVWREVQTTPMARMRTV</sequence>
<name>A0A0G8AXJ7_9SYNE</name>
<comment type="caution">
    <text evidence="1">The sequence shown here is derived from an EMBL/GenBank/DDBJ whole genome shotgun (WGS) entry which is preliminary data.</text>
</comment>
<protein>
    <submittedName>
        <fullName evidence="1">Uncharacterized protein</fullName>
    </submittedName>
</protein>
<organism evidence="1 2">
    <name type="scientific">Candidatus Synechococcus spongiarum 15L</name>
    <dbReference type="NCBI Taxonomy" id="1608419"/>
    <lineage>
        <taxon>Bacteria</taxon>
        <taxon>Bacillati</taxon>
        <taxon>Cyanobacteriota</taxon>
        <taxon>Cyanophyceae</taxon>
        <taxon>Synechococcales</taxon>
        <taxon>Synechococcaceae</taxon>
        <taxon>Synechococcus</taxon>
    </lineage>
</organism>
<dbReference type="AlphaFoldDB" id="A0A0G8AXJ7"/>
<proteinExistence type="predicted"/>
<dbReference type="Proteomes" id="UP000035037">
    <property type="component" value="Unassembled WGS sequence"/>
</dbReference>